<comment type="function">
    <text evidence="4">Involved in the assembly of lipopolysaccharide (LPS). Required for the translocation of LPS from the inner membrane to the outer membrane. May form a bridge between the inner membrane and the outer membrane, via interactions with LptC and LptD, thereby facilitating LPS transfer across the periplasm.</text>
</comment>
<gene>
    <name evidence="4 7" type="primary">lptA</name>
    <name evidence="7" type="ORF">EXU30_06905</name>
</gene>
<dbReference type="InterPro" id="IPR052037">
    <property type="entry name" value="LPS_export_LptA"/>
</dbReference>
<dbReference type="GO" id="GO:0015920">
    <property type="term" value="P:lipopolysaccharide transport"/>
    <property type="evidence" value="ECO:0007669"/>
    <property type="project" value="UniProtKB-UniRule"/>
</dbReference>
<dbReference type="PANTHER" id="PTHR36504:SF1">
    <property type="entry name" value="LIPOPOLYSACCHARIDE EXPORT SYSTEM PROTEIN LPTA"/>
    <property type="match status" value="1"/>
</dbReference>
<organism evidence="7 8">
    <name type="scientific">Shewanella maritima</name>
    <dbReference type="NCBI Taxonomy" id="2520507"/>
    <lineage>
        <taxon>Bacteria</taxon>
        <taxon>Pseudomonadati</taxon>
        <taxon>Pseudomonadota</taxon>
        <taxon>Gammaproteobacteria</taxon>
        <taxon>Alteromonadales</taxon>
        <taxon>Shewanellaceae</taxon>
        <taxon>Shewanella</taxon>
    </lineage>
</organism>
<dbReference type="GO" id="GO:0009279">
    <property type="term" value="C:cell outer membrane"/>
    <property type="evidence" value="ECO:0007669"/>
    <property type="project" value="TreeGrafter"/>
</dbReference>
<feature type="region of interest" description="Disordered" evidence="5">
    <location>
        <begin position="158"/>
        <end position="193"/>
    </location>
</feature>
<evidence type="ECO:0000256" key="1">
    <source>
        <dbReference type="ARBA" id="ARBA00022448"/>
    </source>
</evidence>
<evidence type="ECO:0000256" key="2">
    <source>
        <dbReference type="ARBA" id="ARBA00022729"/>
    </source>
</evidence>
<dbReference type="HAMAP" id="MF_01914">
    <property type="entry name" value="LPS_assembly_LptA"/>
    <property type="match status" value="1"/>
</dbReference>
<dbReference type="InterPro" id="IPR014340">
    <property type="entry name" value="LptA"/>
</dbReference>
<reference evidence="7 8" key="1">
    <citation type="submission" date="2019-02" db="EMBL/GenBank/DDBJ databases">
        <title>Shewanella sp. D4-2 isolated from Dokdo Island.</title>
        <authorList>
            <person name="Baek K."/>
        </authorList>
    </citation>
    <scope>NUCLEOTIDE SEQUENCE [LARGE SCALE GENOMIC DNA]</scope>
    <source>
        <strain evidence="7 8">D4-2</strain>
    </source>
</reference>
<keyword evidence="2 4" id="KW-0732">Signal</keyword>
<sequence precursor="true">MLLASAIVALGLVSPMSSLEAKEGDLQQQVKISSVSQKADIKNNQIIFYGPVTVVQGSINIQADELRAFTSDNSVTKTLVATGNPATFSQELDDGKIGTASASEVRYDLASTTLTLTGKAKLDQAGSQVTGDIIRYNIDKQELIAQSKGDERVITIIQPENFQDPSEQAPVEQQPEPQRRIEQQQEPSTQGNQ</sequence>
<dbReference type="AlphaFoldDB" id="A0A411PMX1"/>
<dbReference type="EMBL" id="CP036200">
    <property type="protein sequence ID" value="QBF84818.1"/>
    <property type="molecule type" value="Genomic_DNA"/>
</dbReference>
<dbReference type="GO" id="GO:0001530">
    <property type="term" value="F:lipopolysaccharide binding"/>
    <property type="evidence" value="ECO:0007669"/>
    <property type="project" value="InterPro"/>
</dbReference>
<feature type="domain" description="Organic solvent tolerance-like N-terminal" evidence="6">
    <location>
        <begin position="31"/>
        <end position="141"/>
    </location>
</feature>
<dbReference type="Gene3D" id="2.60.450.10">
    <property type="entry name" value="Lipopolysaccharide (LPS) transport protein A like domain"/>
    <property type="match status" value="1"/>
</dbReference>
<evidence type="ECO:0000256" key="4">
    <source>
        <dbReference type="HAMAP-Rule" id="MF_01914"/>
    </source>
</evidence>
<evidence type="ECO:0000256" key="5">
    <source>
        <dbReference type="SAM" id="MobiDB-lite"/>
    </source>
</evidence>
<comment type="subunit">
    <text evidence="4">Component of the lipopolysaccharide transport and assembly complex.</text>
</comment>
<dbReference type="GO" id="GO:0030288">
    <property type="term" value="C:outer membrane-bounded periplasmic space"/>
    <property type="evidence" value="ECO:0007669"/>
    <property type="project" value="TreeGrafter"/>
</dbReference>
<dbReference type="NCBIfam" id="TIGR03002">
    <property type="entry name" value="outer_YhbN_LptA"/>
    <property type="match status" value="1"/>
</dbReference>
<keyword evidence="3 4" id="KW-0574">Periplasm</keyword>
<evidence type="ECO:0000259" key="6">
    <source>
        <dbReference type="Pfam" id="PF03968"/>
    </source>
</evidence>
<dbReference type="InterPro" id="IPR005653">
    <property type="entry name" value="OstA-like_N"/>
</dbReference>
<evidence type="ECO:0000256" key="3">
    <source>
        <dbReference type="ARBA" id="ARBA00022764"/>
    </source>
</evidence>
<dbReference type="KEGG" id="smai:EXU30_06905"/>
<dbReference type="OrthoDB" id="9795964at2"/>
<comment type="similarity">
    <text evidence="4">Belongs to the LptA family.</text>
</comment>
<feature type="compositionally biased region" description="Low complexity" evidence="5">
    <location>
        <begin position="165"/>
        <end position="176"/>
    </location>
</feature>
<dbReference type="Proteomes" id="UP000291106">
    <property type="component" value="Chromosome"/>
</dbReference>
<dbReference type="PANTHER" id="PTHR36504">
    <property type="entry name" value="LIPOPOLYSACCHARIDE EXPORT SYSTEM PROTEIN LPTA"/>
    <property type="match status" value="1"/>
</dbReference>
<feature type="chain" id="PRO_5019600307" description="Lipopolysaccharide export system protein LptA" evidence="4">
    <location>
        <begin position="22"/>
        <end position="193"/>
    </location>
</feature>
<dbReference type="GO" id="GO:0043165">
    <property type="term" value="P:Gram-negative-bacterium-type cell outer membrane assembly"/>
    <property type="evidence" value="ECO:0007669"/>
    <property type="project" value="UniProtKB-UniRule"/>
</dbReference>
<proteinExistence type="inferred from homology"/>
<dbReference type="GO" id="GO:0017089">
    <property type="term" value="F:glycolipid transfer activity"/>
    <property type="evidence" value="ECO:0007669"/>
    <property type="project" value="TreeGrafter"/>
</dbReference>
<keyword evidence="8" id="KW-1185">Reference proteome</keyword>
<comment type="subcellular location">
    <subcellularLocation>
        <location evidence="4">Periplasm</location>
    </subcellularLocation>
</comment>
<evidence type="ECO:0000313" key="8">
    <source>
        <dbReference type="Proteomes" id="UP000291106"/>
    </source>
</evidence>
<protein>
    <recommendedName>
        <fullName evidence="4">Lipopolysaccharide export system protein LptA</fullName>
    </recommendedName>
</protein>
<feature type="signal peptide" evidence="4">
    <location>
        <begin position="1"/>
        <end position="21"/>
    </location>
</feature>
<keyword evidence="1 4" id="KW-0813">Transport</keyword>
<evidence type="ECO:0000313" key="7">
    <source>
        <dbReference type="EMBL" id="QBF84818.1"/>
    </source>
</evidence>
<name>A0A411PMX1_9GAMM</name>
<accession>A0A411PMX1</accession>
<dbReference type="Pfam" id="PF03968">
    <property type="entry name" value="LptD_N"/>
    <property type="match status" value="1"/>
</dbReference>